<comment type="caution">
    <text evidence="1">The sequence shown here is derived from an EMBL/GenBank/DDBJ whole genome shotgun (WGS) entry which is preliminary data.</text>
</comment>
<organism evidence="1 2">
    <name type="scientific">Cytobacillus oceanisediminis</name>
    <dbReference type="NCBI Taxonomy" id="665099"/>
    <lineage>
        <taxon>Bacteria</taxon>
        <taxon>Bacillati</taxon>
        <taxon>Bacillota</taxon>
        <taxon>Bacilli</taxon>
        <taxon>Bacillales</taxon>
        <taxon>Bacillaceae</taxon>
        <taxon>Cytobacillus</taxon>
    </lineage>
</organism>
<evidence type="ECO:0008006" key="3">
    <source>
        <dbReference type="Google" id="ProtNLM"/>
    </source>
</evidence>
<evidence type="ECO:0000313" key="1">
    <source>
        <dbReference type="EMBL" id="OHX44612.1"/>
    </source>
</evidence>
<evidence type="ECO:0000313" key="2">
    <source>
        <dbReference type="Proteomes" id="UP000180194"/>
    </source>
</evidence>
<accession>A0ABX3CNF5</accession>
<dbReference type="Gene3D" id="3.40.50.300">
    <property type="entry name" value="P-loop containing nucleotide triphosphate hydrolases"/>
    <property type="match status" value="2"/>
</dbReference>
<dbReference type="InterPro" id="IPR027417">
    <property type="entry name" value="P-loop_NTPase"/>
</dbReference>
<sequence length="493" mass="57719">MRKPMDLNSLVSSYKNLSEEVFEGIQSFFNFTMRKEEVNQISAFIDNLNVDDSHFGYFYVGYKIPQIDKEFDLLRFGQDYILNVEIKSILKEDDARKQLVKNKYYLSSLGKKLKLFTYISEDNSFYQLGDDETFHQVDFEVFEKLLISQKLEHHSNLDDLFDPSDYLVSPFNHTERFINGLYFLTKQQQEFKDKILKSSSQFIILEGLPGTGKTLLLYDLAKEFSKAHDIVIIHTGALNVGHLTLNHQYKWRIIPIKEVNEIERLNPQFIFVDETQRMYPDQLKYIIEYIQKNNIVGIFSIDPKQILSIYESGYNNINTLQSLENSELHGLSKKIRTNKELGAFIKGLFNLNSMKYCNNTENISIHYFCDINQARGFATGLEREGWQIIDYTGQRFNGEAIQRMQLHRGMNAHEVLGQEFDKVLVLVGSTFYYNDKNSLAVRKANYYDPERMFYQSVTRARKQIMLLIVNNPEFMTKLINALNINQKKQLSKA</sequence>
<dbReference type="RefSeq" id="WP_009335590.1">
    <property type="nucleotide sequence ID" value="NZ_MBRJ01000041.1"/>
</dbReference>
<name>A0ABX3CNF5_9BACI</name>
<gene>
    <name evidence="1" type="ORF">BBV17_25660</name>
</gene>
<keyword evidence="2" id="KW-1185">Reference proteome</keyword>
<dbReference type="Pfam" id="PF13604">
    <property type="entry name" value="AAA_30"/>
    <property type="match status" value="1"/>
</dbReference>
<dbReference type="SUPFAM" id="SSF52540">
    <property type="entry name" value="P-loop containing nucleoside triphosphate hydrolases"/>
    <property type="match status" value="1"/>
</dbReference>
<dbReference type="EMBL" id="MBRJ01000041">
    <property type="protein sequence ID" value="OHX44612.1"/>
    <property type="molecule type" value="Genomic_DNA"/>
</dbReference>
<protein>
    <recommendedName>
        <fullName evidence="3">AAA+ ATPase domain-containing protein</fullName>
    </recommendedName>
</protein>
<proteinExistence type="predicted"/>
<reference evidence="1 2" key="1">
    <citation type="submission" date="2016-07" db="EMBL/GenBank/DDBJ databases">
        <title>Bacillus oceanisediminis whole genome.</title>
        <authorList>
            <person name="Pal Y."/>
            <person name="Verma A."/>
            <person name="Mual P."/>
            <person name="Srinivasan K."/>
        </authorList>
    </citation>
    <scope>NUCLEOTIDE SEQUENCE [LARGE SCALE GENOMIC DNA]</scope>
    <source>
        <strain evidence="1 2">Bhandara28</strain>
    </source>
</reference>
<dbReference type="Proteomes" id="UP000180194">
    <property type="component" value="Unassembled WGS sequence"/>
</dbReference>